<dbReference type="InterPro" id="IPR051173">
    <property type="entry name" value="Ca_channel_alpha-2/delta"/>
</dbReference>
<evidence type="ECO:0000313" key="15">
    <source>
        <dbReference type="EMBL" id="VVD01451.1"/>
    </source>
</evidence>
<protein>
    <recommendedName>
        <fullName evidence="14">VWFA domain-containing protein</fullName>
    </recommendedName>
</protein>
<evidence type="ECO:0000256" key="13">
    <source>
        <dbReference type="ARBA" id="ARBA00023303"/>
    </source>
</evidence>
<name>A0A5E4QUP0_9NEOP</name>
<evidence type="ECO:0000256" key="11">
    <source>
        <dbReference type="ARBA" id="ARBA00023136"/>
    </source>
</evidence>
<dbReference type="InterPro" id="IPR002035">
    <property type="entry name" value="VWF_A"/>
</dbReference>
<dbReference type="InterPro" id="IPR013608">
    <property type="entry name" value="VWA_N"/>
</dbReference>
<dbReference type="EMBL" id="FZQP02005355">
    <property type="protein sequence ID" value="VVD01451.1"/>
    <property type="molecule type" value="Genomic_DNA"/>
</dbReference>
<keyword evidence="5" id="KW-0812">Transmembrane</keyword>
<evidence type="ECO:0000256" key="1">
    <source>
        <dbReference type="ARBA" id="ARBA00004479"/>
    </source>
</evidence>
<organism evidence="15 16">
    <name type="scientific">Leptidea sinapis</name>
    <dbReference type="NCBI Taxonomy" id="189913"/>
    <lineage>
        <taxon>Eukaryota</taxon>
        <taxon>Metazoa</taxon>
        <taxon>Ecdysozoa</taxon>
        <taxon>Arthropoda</taxon>
        <taxon>Hexapoda</taxon>
        <taxon>Insecta</taxon>
        <taxon>Pterygota</taxon>
        <taxon>Neoptera</taxon>
        <taxon>Endopterygota</taxon>
        <taxon>Lepidoptera</taxon>
        <taxon>Glossata</taxon>
        <taxon>Ditrysia</taxon>
        <taxon>Papilionoidea</taxon>
        <taxon>Pieridae</taxon>
        <taxon>Dismorphiinae</taxon>
        <taxon>Leptidea</taxon>
    </lineage>
</organism>
<evidence type="ECO:0000256" key="5">
    <source>
        <dbReference type="ARBA" id="ARBA00022692"/>
    </source>
</evidence>
<evidence type="ECO:0000256" key="7">
    <source>
        <dbReference type="ARBA" id="ARBA00022837"/>
    </source>
</evidence>
<evidence type="ECO:0000256" key="12">
    <source>
        <dbReference type="ARBA" id="ARBA00023180"/>
    </source>
</evidence>
<gene>
    <name evidence="15" type="ORF">LSINAPIS_LOCUS11870</name>
</gene>
<keyword evidence="8" id="KW-0851">Voltage-gated channel</keyword>
<dbReference type="SMART" id="SM00327">
    <property type="entry name" value="VWA"/>
    <property type="match status" value="1"/>
</dbReference>
<evidence type="ECO:0000256" key="8">
    <source>
        <dbReference type="ARBA" id="ARBA00022882"/>
    </source>
</evidence>
<evidence type="ECO:0000256" key="2">
    <source>
        <dbReference type="ARBA" id="ARBA00022448"/>
    </source>
</evidence>
<dbReference type="AlphaFoldDB" id="A0A5E4QUP0"/>
<evidence type="ECO:0000256" key="10">
    <source>
        <dbReference type="ARBA" id="ARBA00023065"/>
    </source>
</evidence>
<accession>A0A5E4QUP0</accession>
<dbReference type="PANTHER" id="PTHR10166">
    <property type="entry name" value="VOLTAGE-DEPENDENT CALCIUM CHANNEL SUBUNIT ALPHA-2/DELTA-RELATED"/>
    <property type="match status" value="1"/>
</dbReference>
<dbReference type="SUPFAM" id="SSF53300">
    <property type="entry name" value="vWA-like"/>
    <property type="match status" value="1"/>
</dbReference>
<proteinExistence type="predicted"/>
<dbReference type="Gene3D" id="3.40.50.410">
    <property type="entry name" value="von Willebrand factor, type A domain"/>
    <property type="match status" value="1"/>
</dbReference>
<keyword evidence="2" id="KW-0813">Transport</keyword>
<keyword evidence="7" id="KW-0106">Calcium</keyword>
<evidence type="ECO:0000259" key="14">
    <source>
        <dbReference type="PROSITE" id="PS50234"/>
    </source>
</evidence>
<feature type="non-terminal residue" evidence="15">
    <location>
        <position position="1"/>
    </location>
</feature>
<sequence>SGADGSPGSYYDARWLNVHADDGTLAARARRLLLFPSRHFDHIAVNTSYSAVLMPPYISTEAWSEHLDPLFVNNYEIDPTLSWQYYASSTGFMRRYPAMSWPPEDGYSHHARDFYDFRSSNWFVEAATSPKDLVILLDDSDDLGSSYRRLAKATISALLDTLGPNDFVNVYRYSDDALPESIRELKSAVWNAEPRGGVANMTGALTTAFEILHRYNRTGQGCQCNQAIAVVGAGGGTAGVKGVFRTWNWPHMPVRIFTYRVGGDATTGSNMKDMACTNKGFHVTINEYSEIRSKVLHFIEVLARPLVMYQTMHPVHWSPVYIGGRLGVNGYSFMVDNNGHVLYHPDLRPLHTNEEVQYDGMRRVATRRQRYFYSPVEGTPYSLAAVLPDGYGMYELQAEQEIKHSPINGDKTLVQSLVRDAIVIKELDAHTGHASHS</sequence>
<dbReference type="Pfam" id="PF08399">
    <property type="entry name" value="VWA_N"/>
    <property type="match status" value="1"/>
</dbReference>
<dbReference type="PROSITE" id="PS50234">
    <property type="entry name" value="VWFA"/>
    <property type="match status" value="1"/>
</dbReference>
<dbReference type="Gene3D" id="3.30.450.20">
    <property type="entry name" value="PAS domain"/>
    <property type="match status" value="1"/>
</dbReference>
<evidence type="ECO:0000256" key="4">
    <source>
        <dbReference type="ARBA" id="ARBA00022673"/>
    </source>
</evidence>
<evidence type="ECO:0000256" key="6">
    <source>
        <dbReference type="ARBA" id="ARBA00022729"/>
    </source>
</evidence>
<evidence type="ECO:0000313" key="16">
    <source>
        <dbReference type="Proteomes" id="UP000324832"/>
    </source>
</evidence>
<keyword evidence="3" id="KW-0109">Calcium transport</keyword>
<keyword evidence="13" id="KW-0407">Ion channel</keyword>
<evidence type="ECO:0000256" key="3">
    <source>
        <dbReference type="ARBA" id="ARBA00022568"/>
    </source>
</evidence>
<keyword evidence="9" id="KW-1133">Transmembrane helix</keyword>
<keyword evidence="4" id="KW-0107">Calcium channel</keyword>
<keyword evidence="10" id="KW-0406">Ion transport</keyword>
<dbReference type="GO" id="GO:0005891">
    <property type="term" value="C:voltage-gated calcium channel complex"/>
    <property type="evidence" value="ECO:0007669"/>
    <property type="project" value="TreeGrafter"/>
</dbReference>
<reference evidence="15 16" key="1">
    <citation type="submission" date="2017-07" db="EMBL/GenBank/DDBJ databases">
        <authorList>
            <person name="Talla V."/>
            <person name="Backstrom N."/>
        </authorList>
    </citation>
    <scope>NUCLEOTIDE SEQUENCE [LARGE SCALE GENOMIC DNA]</scope>
</reference>
<dbReference type="Proteomes" id="UP000324832">
    <property type="component" value="Unassembled WGS sequence"/>
</dbReference>
<keyword evidence="16" id="KW-1185">Reference proteome</keyword>
<evidence type="ECO:0000256" key="9">
    <source>
        <dbReference type="ARBA" id="ARBA00022989"/>
    </source>
</evidence>
<keyword evidence="6" id="KW-0732">Signal</keyword>
<dbReference type="GO" id="GO:0005245">
    <property type="term" value="F:voltage-gated calcium channel activity"/>
    <property type="evidence" value="ECO:0007669"/>
    <property type="project" value="TreeGrafter"/>
</dbReference>
<dbReference type="PANTHER" id="PTHR10166:SF37">
    <property type="entry name" value="STOLID, ISOFORM H"/>
    <property type="match status" value="1"/>
</dbReference>
<dbReference type="InterPro" id="IPR036465">
    <property type="entry name" value="vWFA_dom_sf"/>
</dbReference>
<feature type="domain" description="VWFA" evidence="14">
    <location>
        <begin position="132"/>
        <end position="302"/>
    </location>
</feature>
<keyword evidence="11" id="KW-0472">Membrane</keyword>
<feature type="non-terminal residue" evidence="15">
    <location>
        <position position="437"/>
    </location>
</feature>
<comment type="subcellular location">
    <subcellularLocation>
        <location evidence="1">Membrane</location>
        <topology evidence="1">Single-pass type I membrane protein</topology>
    </subcellularLocation>
</comment>
<keyword evidence="12" id="KW-0325">Glycoprotein</keyword>